<keyword evidence="2" id="KW-0812">Transmembrane</keyword>
<protein>
    <submittedName>
        <fullName evidence="3">Uncharacterized protein</fullName>
    </submittedName>
</protein>
<feature type="transmembrane region" description="Helical" evidence="2">
    <location>
        <begin position="151"/>
        <end position="172"/>
    </location>
</feature>
<sequence length="329" mass="35000">MSGASLSFTLNKTVGFEIYGSDDWMQGLFTVTVTSPGGEFTIVSVPDSTIEYSSRSGWTALSQLKYLATGLDCTQTYTVVVKNLGNMFNLASVVVHDAVPSSTVSASSSSSRTSGGPIMTAETIGSRPASLGSAAASSRAPAPSPGTSAEAGIAVGAVMGVILLLAVVLCLWRRRELTGERNHPPSPDTPFPSSSGNIHAPPVEHTPAPLIQSPVVDIGVHDTAGPNIYEQDAGPLVLPPSICDDLDPATCVESCAKENGSGKHETLRTQYIPRSGTLRNDNNVSIDKQWDMLVSDEFYARAVRMKRVKWNDSDSVQPEFALRMVWWIA</sequence>
<dbReference type="GeneID" id="36322133"/>
<dbReference type="STRING" id="670580.A0A1X6MMW5"/>
<keyword evidence="2" id="KW-0472">Membrane</keyword>
<keyword evidence="2" id="KW-1133">Transmembrane helix</keyword>
<accession>A0A1X6MMW5</accession>
<reference evidence="3 4" key="1">
    <citation type="submission" date="2017-04" db="EMBL/GenBank/DDBJ databases">
        <title>Genome Sequence of the Model Brown-Rot Fungus Postia placenta SB12.</title>
        <authorList>
            <consortium name="DOE Joint Genome Institute"/>
            <person name="Gaskell J."/>
            <person name="Kersten P."/>
            <person name="Larrondo L.F."/>
            <person name="Canessa P."/>
            <person name="Martinez D."/>
            <person name="Hibbett D."/>
            <person name="Schmoll M."/>
            <person name="Kubicek C.P."/>
            <person name="Martinez A.T."/>
            <person name="Yadav J."/>
            <person name="Master E."/>
            <person name="Magnuson J.K."/>
            <person name="James T."/>
            <person name="Yaver D."/>
            <person name="Berka R."/>
            <person name="Labutti K."/>
            <person name="Lipzen A."/>
            <person name="Aerts A."/>
            <person name="Barry K."/>
            <person name="Henrissat B."/>
            <person name="Blanchette R."/>
            <person name="Grigoriev I."/>
            <person name="Cullen D."/>
        </authorList>
    </citation>
    <scope>NUCLEOTIDE SEQUENCE [LARGE SCALE GENOMIC DNA]</scope>
    <source>
        <strain evidence="3 4">MAD-698-R-SB12</strain>
    </source>
</reference>
<feature type="region of interest" description="Disordered" evidence="1">
    <location>
        <begin position="103"/>
        <end position="124"/>
    </location>
</feature>
<name>A0A1X6MMW5_9APHY</name>
<evidence type="ECO:0000313" key="3">
    <source>
        <dbReference type="EMBL" id="OSX57522.1"/>
    </source>
</evidence>
<feature type="region of interest" description="Disordered" evidence="1">
    <location>
        <begin position="179"/>
        <end position="203"/>
    </location>
</feature>
<organism evidence="3 4">
    <name type="scientific">Postia placenta MAD-698-R-SB12</name>
    <dbReference type="NCBI Taxonomy" id="670580"/>
    <lineage>
        <taxon>Eukaryota</taxon>
        <taxon>Fungi</taxon>
        <taxon>Dikarya</taxon>
        <taxon>Basidiomycota</taxon>
        <taxon>Agaricomycotina</taxon>
        <taxon>Agaricomycetes</taxon>
        <taxon>Polyporales</taxon>
        <taxon>Adustoporiaceae</taxon>
        <taxon>Rhodonia</taxon>
    </lineage>
</organism>
<evidence type="ECO:0000313" key="4">
    <source>
        <dbReference type="Proteomes" id="UP000194127"/>
    </source>
</evidence>
<proteinExistence type="predicted"/>
<dbReference type="Proteomes" id="UP000194127">
    <property type="component" value="Unassembled WGS sequence"/>
</dbReference>
<dbReference type="OrthoDB" id="2576334at2759"/>
<evidence type="ECO:0000256" key="1">
    <source>
        <dbReference type="SAM" id="MobiDB-lite"/>
    </source>
</evidence>
<evidence type="ECO:0000256" key="2">
    <source>
        <dbReference type="SAM" id="Phobius"/>
    </source>
</evidence>
<feature type="compositionally biased region" description="Low complexity" evidence="1">
    <location>
        <begin position="103"/>
        <end position="117"/>
    </location>
</feature>
<gene>
    <name evidence="3" type="ORF">POSPLADRAFT_1036952</name>
</gene>
<dbReference type="EMBL" id="KZ110608">
    <property type="protein sequence ID" value="OSX57522.1"/>
    <property type="molecule type" value="Genomic_DNA"/>
</dbReference>
<dbReference type="RefSeq" id="XP_024334316.1">
    <property type="nucleotide sequence ID" value="XM_024477183.1"/>
</dbReference>
<keyword evidence="4" id="KW-1185">Reference proteome</keyword>
<dbReference type="AlphaFoldDB" id="A0A1X6MMW5"/>